<evidence type="ECO:0000256" key="2">
    <source>
        <dbReference type="ARBA" id="ARBA00022576"/>
    </source>
</evidence>
<feature type="modified residue" description="N6-(pyridoxal phosphate)lysine" evidence="6">
    <location>
        <position position="244"/>
    </location>
</feature>
<feature type="binding site" evidence="6">
    <location>
        <position position="272"/>
    </location>
    <ligand>
        <name>pyridoxal 5'-phosphate</name>
        <dbReference type="ChEBI" id="CHEBI:597326"/>
    </ligand>
</feature>
<dbReference type="GO" id="GO:0042802">
    <property type="term" value="F:identical protein binding"/>
    <property type="evidence" value="ECO:0007669"/>
    <property type="project" value="TreeGrafter"/>
</dbReference>
<comment type="subcellular location">
    <subcellularLocation>
        <location evidence="6">Cytoplasm</location>
    </subcellularLocation>
</comment>
<feature type="binding site" evidence="6">
    <location>
        <position position="127"/>
    </location>
    <ligand>
        <name>N(2)-acetyl-L-ornithine</name>
        <dbReference type="ChEBI" id="CHEBI:57805"/>
    </ligand>
</feature>
<dbReference type="HAMAP" id="MF_01107">
    <property type="entry name" value="ArgD_aminotrans_3"/>
    <property type="match status" value="1"/>
</dbReference>
<keyword evidence="1 6" id="KW-0055">Arginine biosynthesis</keyword>
<dbReference type="Proteomes" id="UP000030598">
    <property type="component" value="Unassembled WGS sequence"/>
</dbReference>
<keyword evidence="5 6" id="KW-0663">Pyridoxal phosphate</keyword>
<dbReference type="NCBIfam" id="TIGR00707">
    <property type="entry name" value="argD"/>
    <property type="match status" value="1"/>
</dbReference>
<dbReference type="InterPro" id="IPR005814">
    <property type="entry name" value="Aminotrans_3"/>
</dbReference>
<dbReference type="Gene3D" id="3.40.640.10">
    <property type="entry name" value="Type I PLP-dependent aspartate aminotransferase-like (Major domain)"/>
    <property type="match status" value="1"/>
</dbReference>
<dbReference type="EC" id="2.6.1.11" evidence="6"/>
<dbReference type="EMBL" id="JNAH01000008">
    <property type="protein sequence ID" value="KGF85366.1"/>
    <property type="molecule type" value="Genomic_DNA"/>
</dbReference>
<evidence type="ECO:0000313" key="7">
    <source>
        <dbReference type="EMBL" id="KGF85366.1"/>
    </source>
</evidence>
<dbReference type="Gene3D" id="3.90.1150.10">
    <property type="entry name" value="Aspartate Aminotransferase, domain 1"/>
    <property type="match status" value="1"/>
</dbReference>
<dbReference type="FunFam" id="3.40.640.10:FF:000004">
    <property type="entry name" value="Acetylornithine aminotransferase"/>
    <property type="match status" value="1"/>
</dbReference>
<sequence length="391" mass="43062">MNTYSRFDISFKKGKGCWLWDKTGKKYLDAVAGIATCSLGHSDRVLRRRLSTQLRKIQHISNLYNIEEQEQLSRTLTNMSCAKSVFFCNSGAEANESAIKLIKKYGNTINKNKESIILAAESSFHGRTLAALSATGQPKYQKGFEPLIQGFKFFKFNNFDSVKKLFEECENNNQKISGVLVEPIQGEGGVIPGSKIFFKSLRDICDKSNSLLILDEVQSGVGRTGKMWGYENLGIEPDGFTLAKGLGGGHAIGALLVKEKANIFSLGDHASTFGGNPFACKAALTVLEEINRRNLVNNVYLRGEQLSAGFEELTKKFPNIISGKRGLGLIQGLVINEDYADAKKITLKAFDKGLLVVPAGGNVVRIVPPLVISRREINILLDKLNSIFEEL</sequence>
<dbReference type="PIRSF" id="PIRSF000521">
    <property type="entry name" value="Transaminase_4ab_Lys_Orn"/>
    <property type="match status" value="1"/>
</dbReference>
<dbReference type="SUPFAM" id="SSF53383">
    <property type="entry name" value="PLP-dependent transferases"/>
    <property type="match status" value="1"/>
</dbReference>
<dbReference type="InterPro" id="IPR050103">
    <property type="entry name" value="Class-III_PLP-dep_AT"/>
</dbReference>
<organism evidence="7 8">
    <name type="scientific">Prochlorococcus marinus str. GP2</name>
    <dbReference type="NCBI Taxonomy" id="59925"/>
    <lineage>
        <taxon>Bacteria</taxon>
        <taxon>Bacillati</taxon>
        <taxon>Cyanobacteriota</taxon>
        <taxon>Cyanophyceae</taxon>
        <taxon>Synechococcales</taxon>
        <taxon>Prochlorococcaceae</taxon>
        <taxon>Prochlorococcus</taxon>
    </lineage>
</organism>
<dbReference type="CDD" id="cd00610">
    <property type="entry name" value="OAT_like"/>
    <property type="match status" value="1"/>
</dbReference>
<dbReference type="UniPathway" id="UPA00068">
    <property type="reaction ID" value="UER00109"/>
</dbReference>
<dbReference type="RefSeq" id="WP_032524889.1">
    <property type="nucleotide sequence ID" value="NZ_CP138934.1"/>
</dbReference>
<dbReference type="InterPro" id="IPR015424">
    <property type="entry name" value="PyrdxlP-dep_Trfase"/>
</dbReference>
<dbReference type="InterPro" id="IPR049704">
    <property type="entry name" value="Aminotrans_3_PPA_site"/>
</dbReference>
<dbReference type="GO" id="GO:0006526">
    <property type="term" value="P:L-arginine biosynthetic process"/>
    <property type="evidence" value="ECO:0007669"/>
    <property type="project" value="UniProtKB-UniRule"/>
</dbReference>
<dbReference type="STRING" id="59925.EU91_1467"/>
<dbReference type="PROSITE" id="PS00600">
    <property type="entry name" value="AA_TRANSFER_CLASS_3"/>
    <property type="match status" value="1"/>
</dbReference>
<comment type="miscellaneous">
    <text evidence="6">May also have succinyldiaminopimelate aminotransferase activity, thus carrying out the corresponding step in lysine biosynthesis.</text>
</comment>
<dbReference type="PANTHER" id="PTHR11986:SF79">
    <property type="entry name" value="ACETYLORNITHINE AMINOTRANSFERASE, MITOCHONDRIAL"/>
    <property type="match status" value="1"/>
</dbReference>
<dbReference type="InterPro" id="IPR015422">
    <property type="entry name" value="PyrdxlP-dep_Trfase_small"/>
</dbReference>
<feature type="binding site" evidence="6">
    <location>
        <position position="124"/>
    </location>
    <ligand>
        <name>pyridoxal 5'-phosphate</name>
        <dbReference type="ChEBI" id="CHEBI:597326"/>
    </ligand>
</feature>
<name>A0A0A1Z9Y6_PROMR</name>
<evidence type="ECO:0000256" key="1">
    <source>
        <dbReference type="ARBA" id="ARBA00022571"/>
    </source>
</evidence>
<dbReference type="GO" id="GO:0030170">
    <property type="term" value="F:pyridoxal phosphate binding"/>
    <property type="evidence" value="ECO:0007669"/>
    <property type="project" value="InterPro"/>
</dbReference>
<protein>
    <recommendedName>
        <fullName evidence="6">Acetylornithine aminotransferase</fullName>
        <shortName evidence="6">ACOAT</shortName>
        <ecNumber evidence="6">2.6.1.11</ecNumber>
    </recommendedName>
</protein>
<comment type="similarity">
    <text evidence="6">Belongs to the class-III pyridoxal-phosphate-dependent aminotransferase family. ArgD subfamily.</text>
</comment>
<feature type="binding site" evidence="6">
    <location>
        <begin position="91"/>
        <end position="92"/>
    </location>
    <ligand>
        <name>pyridoxal 5'-phosphate</name>
        <dbReference type="ChEBI" id="CHEBI:597326"/>
    </ligand>
</feature>
<comment type="catalytic activity">
    <reaction evidence="6">
        <text>N(2)-acetyl-L-ornithine + 2-oxoglutarate = N-acetyl-L-glutamate 5-semialdehyde + L-glutamate</text>
        <dbReference type="Rhea" id="RHEA:18049"/>
        <dbReference type="ChEBI" id="CHEBI:16810"/>
        <dbReference type="ChEBI" id="CHEBI:29123"/>
        <dbReference type="ChEBI" id="CHEBI:29985"/>
        <dbReference type="ChEBI" id="CHEBI:57805"/>
        <dbReference type="EC" id="2.6.1.11"/>
    </reaction>
</comment>
<proteinExistence type="inferred from homology"/>
<dbReference type="eggNOG" id="COG4992">
    <property type="taxonomic scope" value="Bacteria"/>
</dbReference>
<comment type="caution">
    <text evidence="7">The sequence shown here is derived from an EMBL/GenBank/DDBJ whole genome shotgun (WGS) entry which is preliminary data.</text>
</comment>
<dbReference type="OrthoDB" id="9807885at2"/>
<dbReference type="InterPro" id="IPR004636">
    <property type="entry name" value="AcOrn/SuccOrn_fam"/>
</dbReference>
<evidence type="ECO:0000256" key="5">
    <source>
        <dbReference type="ARBA" id="ARBA00022898"/>
    </source>
</evidence>
<feature type="binding site" evidence="6">
    <location>
        <begin position="215"/>
        <end position="218"/>
    </location>
    <ligand>
        <name>pyridoxal 5'-phosphate</name>
        <dbReference type="ChEBI" id="CHEBI:597326"/>
    </ligand>
</feature>
<comment type="pathway">
    <text evidence="6">Amino-acid biosynthesis; L-arginine biosynthesis; N(2)-acetyl-L-ornithine from L-glutamate: step 4/4.</text>
</comment>
<dbReference type="InterPro" id="IPR015421">
    <property type="entry name" value="PyrdxlP-dep_Trfase_major"/>
</dbReference>
<keyword evidence="4 6" id="KW-0808">Transferase</keyword>
<keyword evidence="6" id="KW-0963">Cytoplasm</keyword>
<dbReference type="AlphaFoldDB" id="A0A0A1Z9Y6"/>
<evidence type="ECO:0000256" key="4">
    <source>
        <dbReference type="ARBA" id="ARBA00022679"/>
    </source>
</evidence>
<evidence type="ECO:0000313" key="8">
    <source>
        <dbReference type="Proteomes" id="UP000030598"/>
    </source>
</evidence>
<dbReference type="GO" id="GO:0003992">
    <property type="term" value="F:N2-acetyl-L-ornithine:2-oxoglutarate 5-aminotransferase activity"/>
    <property type="evidence" value="ECO:0007669"/>
    <property type="project" value="UniProtKB-UniRule"/>
</dbReference>
<comment type="subunit">
    <text evidence="6">Homodimer.</text>
</comment>
<keyword evidence="3 6" id="KW-0028">Amino-acid biosynthesis</keyword>
<dbReference type="NCBIfam" id="NF002325">
    <property type="entry name" value="PRK01278.1"/>
    <property type="match status" value="1"/>
</dbReference>
<evidence type="ECO:0000256" key="3">
    <source>
        <dbReference type="ARBA" id="ARBA00022605"/>
    </source>
</evidence>
<dbReference type="PANTHER" id="PTHR11986">
    <property type="entry name" value="AMINOTRANSFERASE CLASS III"/>
    <property type="match status" value="1"/>
</dbReference>
<feature type="binding site" evidence="6">
    <location>
        <position position="271"/>
    </location>
    <ligand>
        <name>N(2)-acetyl-L-ornithine</name>
        <dbReference type="ChEBI" id="CHEBI:57805"/>
    </ligand>
</feature>
<gene>
    <name evidence="6" type="primary">argD</name>
    <name evidence="7" type="ORF">EU91_1467</name>
</gene>
<evidence type="ECO:0000256" key="6">
    <source>
        <dbReference type="HAMAP-Rule" id="MF_01107"/>
    </source>
</evidence>
<comment type="cofactor">
    <cofactor evidence="6">
        <name>pyridoxal 5'-phosphate</name>
        <dbReference type="ChEBI" id="CHEBI:597326"/>
    </cofactor>
    <text evidence="6">Binds 1 pyridoxal phosphate per subunit.</text>
</comment>
<dbReference type="GO" id="GO:0005737">
    <property type="term" value="C:cytoplasm"/>
    <property type="evidence" value="ECO:0007669"/>
    <property type="project" value="UniProtKB-SubCell"/>
</dbReference>
<accession>A0A0A1Z9Y6</accession>
<reference evidence="8" key="1">
    <citation type="journal article" date="2014" name="Sci. Data">
        <title>Genomes of diverse isolates of the marine cyanobacterium Prochlorococcus.</title>
        <authorList>
            <person name="Biller S."/>
            <person name="Berube P."/>
            <person name="Thompson J."/>
            <person name="Kelly L."/>
            <person name="Roggensack S."/>
            <person name="Awad L."/>
            <person name="Roache-Johnson K."/>
            <person name="Ding H."/>
            <person name="Giovannoni S.J."/>
            <person name="Moore L.R."/>
            <person name="Chisholm S.W."/>
        </authorList>
    </citation>
    <scope>NUCLEOTIDE SEQUENCE [LARGE SCALE GENOMIC DNA]</scope>
    <source>
        <strain evidence="8">GP2</strain>
    </source>
</reference>
<keyword evidence="2 6" id="KW-0032">Aminotransferase</keyword>
<dbReference type="Pfam" id="PF00202">
    <property type="entry name" value="Aminotran_3"/>
    <property type="match status" value="1"/>
</dbReference>